<dbReference type="InterPro" id="IPR036390">
    <property type="entry name" value="WH_DNA-bd_sf"/>
</dbReference>
<reference evidence="6 7" key="1">
    <citation type="submission" date="2019-03" db="EMBL/GenBank/DDBJ databases">
        <title>Genomic Encyclopedia of Type Strains, Phase IV (KMG-IV): sequencing the most valuable type-strain genomes for metagenomic binning, comparative biology and taxonomic classification.</title>
        <authorList>
            <person name="Goeker M."/>
        </authorList>
    </citation>
    <scope>NUCLEOTIDE SEQUENCE [LARGE SCALE GENOMIC DNA]</scope>
    <source>
        <strain evidence="6 7">DSM 28867</strain>
    </source>
</reference>
<dbReference type="PANTHER" id="PTHR30126:SF64">
    <property type="entry name" value="HTH-TYPE TRANSCRIPTIONAL REGULATOR CITR"/>
    <property type="match status" value="1"/>
</dbReference>
<evidence type="ECO:0000259" key="5">
    <source>
        <dbReference type="PROSITE" id="PS50931"/>
    </source>
</evidence>
<dbReference type="Pfam" id="PF03466">
    <property type="entry name" value="LysR_substrate"/>
    <property type="match status" value="1"/>
</dbReference>
<dbReference type="PANTHER" id="PTHR30126">
    <property type="entry name" value="HTH-TYPE TRANSCRIPTIONAL REGULATOR"/>
    <property type="match status" value="1"/>
</dbReference>
<keyword evidence="4" id="KW-0804">Transcription</keyword>
<dbReference type="Proteomes" id="UP000294743">
    <property type="component" value="Unassembled WGS sequence"/>
</dbReference>
<organism evidence="6 7">
    <name type="scientific">Breznakia blatticola</name>
    <dbReference type="NCBI Taxonomy" id="1754012"/>
    <lineage>
        <taxon>Bacteria</taxon>
        <taxon>Bacillati</taxon>
        <taxon>Bacillota</taxon>
        <taxon>Erysipelotrichia</taxon>
        <taxon>Erysipelotrichales</taxon>
        <taxon>Erysipelotrichaceae</taxon>
        <taxon>Breznakia</taxon>
    </lineage>
</organism>
<evidence type="ECO:0000313" key="7">
    <source>
        <dbReference type="Proteomes" id="UP000294743"/>
    </source>
</evidence>
<dbReference type="SUPFAM" id="SSF53850">
    <property type="entry name" value="Periplasmic binding protein-like II"/>
    <property type="match status" value="1"/>
</dbReference>
<dbReference type="InterPro" id="IPR000847">
    <property type="entry name" value="LysR_HTH_N"/>
</dbReference>
<evidence type="ECO:0000256" key="4">
    <source>
        <dbReference type="ARBA" id="ARBA00023163"/>
    </source>
</evidence>
<dbReference type="GO" id="GO:0003700">
    <property type="term" value="F:DNA-binding transcription factor activity"/>
    <property type="evidence" value="ECO:0007669"/>
    <property type="project" value="InterPro"/>
</dbReference>
<evidence type="ECO:0000256" key="1">
    <source>
        <dbReference type="ARBA" id="ARBA00009437"/>
    </source>
</evidence>
<evidence type="ECO:0000256" key="2">
    <source>
        <dbReference type="ARBA" id="ARBA00023015"/>
    </source>
</evidence>
<dbReference type="Pfam" id="PF00126">
    <property type="entry name" value="HTH_1"/>
    <property type="match status" value="1"/>
</dbReference>
<protein>
    <submittedName>
        <fullName evidence="6">DNA-binding transcriptional LysR family regulator</fullName>
    </submittedName>
</protein>
<keyword evidence="2" id="KW-0805">Transcription regulation</keyword>
<keyword evidence="3 6" id="KW-0238">DNA-binding</keyword>
<dbReference type="PROSITE" id="PS50931">
    <property type="entry name" value="HTH_LYSR"/>
    <property type="match status" value="1"/>
</dbReference>
<dbReference type="InterPro" id="IPR005119">
    <property type="entry name" value="LysR_subst-bd"/>
</dbReference>
<comment type="similarity">
    <text evidence="1">Belongs to the LysR transcriptional regulatory family.</text>
</comment>
<dbReference type="PRINTS" id="PR00039">
    <property type="entry name" value="HTHLYSR"/>
</dbReference>
<dbReference type="SUPFAM" id="SSF46785">
    <property type="entry name" value="Winged helix' DNA-binding domain"/>
    <property type="match status" value="1"/>
</dbReference>
<dbReference type="RefSeq" id="WP_134169362.1">
    <property type="nucleotide sequence ID" value="NZ_SODD01000015.1"/>
</dbReference>
<feature type="domain" description="HTH lysR-type" evidence="5">
    <location>
        <begin position="1"/>
        <end position="58"/>
    </location>
</feature>
<dbReference type="AlphaFoldDB" id="A0A4R7ZT26"/>
<keyword evidence="7" id="KW-1185">Reference proteome</keyword>
<dbReference type="GO" id="GO:0000976">
    <property type="term" value="F:transcription cis-regulatory region binding"/>
    <property type="evidence" value="ECO:0007669"/>
    <property type="project" value="TreeGrafter"/>
</dbReference>
<dbReference type="Gene3D" id="1.10.10.10">
    <property type="entry name" value="Winged helix-like DNA-binding domain superfamily/Winged helix DNA-binding domain"/>
    <property type="match status" value="1"/>
</dbReference>
<name>A0A4R7ZT26_9FIRM</name>
<comment type="caution">
    <text evidence="6">The sequence shown here is derived from an EMBL/GenBank/DDBJ whole genome shotgun (WGS) entry which is preliminary data.</text>
</comment>
<proteinExistence type="inferred from homology"/>
<evidence type="ECO:0000256" key="3">
    <source>
        <dbReference type="ARBA" id="ARBA00023125"/>
    </source>
</evidence>
<evidence type="ECO:0000313" key="6">
    <source>
        <dbReference type="EMBL" id="TDW20061.1"/>
    </source>
</evidence>
<dbReference type="Gene3D" id="3.40.190.10">
    <property type="entry name" value="Periplasmic binding protein-like II"/>
    <property type="match status" value="2"/>
</dbReference>
<sequence>MLDYKIKTFLTVCEYLNYTNAAKALNLTQPAITQQIKALEEYYDVKLFSYHNRNLALTTQGEVLRTAMTTMLFDVEKLQEKLLQTKNHTSELNFGSTHSIGEIYLPNAIIPYLDKHKGTIMNYNVDNTTEILNQLKQGTIDFAFVEGTFEKKEFSYIPISNQRFIAVCNSEREIPTIDNINELFHHPIILRETGSGGRNIVEEFLKDNGYRIEDFSTFSTFNSVRTIRKLLQADLGIAFVYEIVVEEDIKNGILKEIEIPGFHIEHEFSFVWRKDSLYKDEYLAFLHEIQPELSK</sequence>
<dbReference type="InterPro" id="IPR036388">
    <property type="entry name" value="WH-like_DNA-bd_sf"/>
</dbReference>
<dbReference type="EMBL" id="SODD01000015">
    <property type="protein sequence ID" value="TDW20061.1"/>
    <property type="molecule type" value="Genomic_DNA"/>
</dbReference>
<accession>A0A4R7ZT26</accession>
<gene>
    <name evidence="6" type="ORF">EDD63_11519</name>
</gene>
<dbReference type="OrthoDB" id="9785745at2"/>